<evidence type="ECO:0000313" key="2">
    <source>
        <dbReference type="EMBL" id="KAJ8974515.1"/>
    </source>
</evidence>
<dbReference type="EMBL" id="JAPWTJ010000978">
    <property type="protein sequence ID" value="KAJ8974515.1"/>
    <property type="molecule type" value="Genomic_DNA"/>
</dbReference>
<dbReference type="InterPro" id="IPR008042">
    <property type="entry name" value="Retrotrans_Pao"/>
</dbReference>
<feature type="domain" description="DUF5641" evidence="1">
    <location>
        <begin position="614"/>
        <end position="685"/>
    </location>
</feature>
<comment type="caution">
    <text evidence="2">The sequence shown here is derived from an EMBL/GenBank/DDBJ whole genome shotgun (WGS) entry which is preliminary data.</text>
</comment>
<evidence type="ECO:0000313" key="3">
    <source>
        <dbReference type="Proteomes" id="UP001162164"/>
    </source>
</evidence>
<reference evidence="2" key="1">
    <citation type="journal article" date="2023" name="Insect Mol. Biol.">
        <title>Genome sequencing provides insights into the evolution of gene families encoding plant cell wall-degrading enzymes in longhorned beetles.</title>
        <authorList>
            <person name="Shin N.R."/>
            <person name="Okamura Y."/>
            <person name="Kirsch R."/>
            <person name="Pauchet Y."/>
        </authorList>
    </citation>
    <scope>NUCLEOTIDE SEQUENCE</scope>
    <source>
        <strain evidence="2">MMC_N1</strain>
    </source>
</reference>
<gene>
    <name evidence="2" type="ORF">NQ317_000317</name>
</gene>
<keyword evidence="3" id="KW-1185">Reference proteome</keyword>
<accession>A0ABQ9J8L0</accession>
<organism evidence="2 3">
    <name type="scientific">Molorchus minor</name>
    <dbReference type="NCBI Taxonomy" id="1323400"/>
    <lineage>
        <taxon>Eukaryota</taxon>
        <taxon>Metazoa</taxon>
        <taxon>Ecdysozoa</taxon>
        <taxon>Arthropoda</taxon>
        <taxon>Hexapoda</taxon>
        <taxon>Insecta</taxon>
        <taxon>Pterygota</taxon>
        <taxon>Neoptera</taxon>
        <taxon>Endopterygota</taxon>
        <taxon>Coleoptera</taxon>
        <taxon>Polyphaga</taxon>
        <taxon>Cucujiformia</taxon>
        <taxon>Chrysomeloidea</taxon>
        <taxon>Cerambycidae</taxon>
        <taxon>Lamiinae</taxon>
        <taxon>Monochamini</taxon>
        <taxon>Molorchus</taxon>
    </lineage>
</organism>
<dbReference type="Pfam" id="PF18701">
    <property type="entry name" value="DUF5641"/>
    <property type="match status" value="1"/>
</dbReference>
<dbReference type="Pfam" id="PF05380">
    <property type="entry name" value="Peptidase_A17"/>
    <property type="match status" value="1"/>
</dbReference>
<evidence type="ECO:0000259" key="1">
    <source>
        <dbReference type="Pfam" id="PF18701"/>
    </source>
</evidence>
<dbReference type="Proteomes" id="UP001162164">
    <property type="component" value="Unassembled WGS sequence"/>
</dbReference>
<name>A0ABQ9J8L0_9CUCU</name>
<sequence length="690" mass="78618">MVGQIKLGKNKPTLQKNSFGLGSCWSNLSNNLFSTKAPPLALVSGGAGAQLSFQSTSVGWACWSFLELNGPKIYNRSLRINRVWNSIEGGVPSHLKLRIYQGKIFKVKTLVRVFLKRPTTPKNATVLASRARLEWGLSYKYCNLVTNEDLQNQVEKFWHLEQIDSTNSLSPEELSCEAHFIEHFIRNEEVMPEQRKYQKILWRSEPTKELSTYELNTVTYGTTAASYLAIRCLNQLALESDNSTISSVIKSDFYVDDLLSGANNKEEAVWLCQEVSSALRKGCFELRKWRPNEPTIIENVGKDEHPNLMDFGTDIPVKTLGLAWASSTDVLKFSIKPNLEDKRTTKRIILSETAQIFDPLGLLTICTVSAKLIIQKLWQSSISWDESVPLDLNSAWLSCKLWWKGPEWLSEPESNWPKLSIEIFNKGSFPQEMSSELKVSKIHTFHAINKFNLFDKYSSFSKLQRVLAYCFRFKANCLIRNNDPLTGPLSPKELESATLKLIYLAQRESFADEISDLEQFGSVSRKNRIVSLNPFCDDKGIIRVGGRLKQSQFEFYKKHPALLSPDHRLSVLLAEHEHRRLLHAGPQTVLASLREKIWIISGRNLMNKITRRCQQLQTRTKWKEKHPELLQPGVLVLIKDKNLPPLKWAMGRVMEVHKGADGVVRVVTLKTAQGVFKRPASKLCIIFNEP</sequence>
<proteinExistence type="predicted"/>
<dbReference type="PANTHER" id="PTHR47331:SF1">
    <property type="entry name" value="GAG-LIKE PROTEIN"/>
    <property type="match status" value="1"/>
</dbReference>
<protein>
    <recommendedName>
        <fullName evidence="1">DUF5641 domain-containing protein</fullName>
    </recommendedName>
</protein>
<dbReference type="PANTHER" id="PTHR47331">
    <property type="entry name" value="PHD-TYPE DOMAIN-CONTAINING PROTEIN"/>
    <property type="match status" value="1"/>
</dbReference>
<dbReference type="InterPro" id="IPR040676">
    <property type="entry name" value="DUF5641"/>
</dbReference>